<evidence type="ECO:0000256" key="2">
    <source>
        <dbReference type="ARBA" id="ARBA00006464"/>
    </source>
</evidence>
<reference evidence="10 11" key="1">
    <citation type="submission" date="2018-04" db="EMBL/GenBank/DDBJ databases">
        <authorList>
            <person name="Hagen T."/>
        </authorList>
    </citation>
    <scope>NUCLEOTIDE SEQUENCE [LARGE SCALE GENOMIC DNA]</scope>
    <source>
        <strain evidence="10 11">TPD7009</strain>
    </source>
</reference>
<evidence type="ECO:0000256" key="8">
    <source>
        <dbReference type="SAM" id="Phobius"/>
    </source>
</evidence>
<comment type="similarity">
    <text evidence="2">Belongs to the bacterial sugar transferase family.</text>
</comment>
<feature type="domain" description="Bacterial sugar transferase" evidence="9">
    <location>
        <begin position="298"/>
        <end position="482"/>
    </location>
</feature>
<evidence type="ECO:0000256" key="4">
    <source>
        <dbReference type="ARBA" id="ARBA00022692"/>
    </source>
</evidence>
<dbReference type="AlphaFoldDB" id="A0AA92H7G8"/>
<accession>A0AA92H7G8</accession>
<comment type="subcellular location">
    <subcellularLocation>
        <location evidence="1">Membrane</location>
        <topology evidence="1">Multi-pass membrane protein</topology>
    </subcellularLocation>
</comment>
<dbReference type="NCBIfam" id="TIGR03025">
    <property type="entry name" value="EPS_sugtrans"/>
    <property type="match status" value="1"/>
</dbReference>
<evidence type="ECO:0000256" key="5">
    <source>
        <dbReference type="ARBA" id="ARBA00022989"/>
    </source>
</evidence>
<evidence type="ECO:0000313" key="11">
    <source>
        <dbReference type="Proteomes" id="UP000244335"/>
    </source>
</evidence>
<dbReference type="Proteomes" id="UP000244335">
    <property type="component" value="Unassembled WGS sequence"/>
</dbReference>
<keyword evidence="5 8" id="KW-1133">Transmembrane helix</keyword>
<dbReference type="GO" id="GO:0000271">
    <property type="term" value="P:polysaccharide biosynthetic process"/>
    <property type="evidence" value="ECO:0007669"/>
    <property type="project" value="UniProtKB-KW"/>
</dbReference>
<evidence type="ECO:0000256" key="7">
    <source>
        <dbReference type="ARBA" id="ARBA00023169"/>
    </source>
</evidence>
<dbReference type="PANTHER" id="PTHR30576:SF21">
    <property type="entry name" value="UDP-GLUCOSE:UNDECAPRENYL-PHOSPHATE GLUCOSE-1-PHOSPHATE TRANSFERASE"/>
    <property type="match status" value="1"/>
</dbReference>
<evidence type="ECO:0000256" key="3">
    <source>
        <dbReference type="ARBA" id="ARBA00022679"/>
    </source>
</evidence>
<keyword evidence="3" id="KW-0808">Transferase</keyword>
<protein>
    <submittedName>
        <fullName evidence="10">Undecaprenyl-phosphate glucose phosphotransferase</fullName>
    </submittedName>
</protein>
<feature type="transmembrane region" description="Helical" evidence="8">
    <location>
        <begin position="104"/>
        <end position="125"/>
    </location>
</feature>
<sequence length="488" mass="53496">MRGNLDVSDINLAAGEASEAPASSSFPVVTWRITRDALSNVLMLSHGIAIVGCGGLTDLLLWREPPFRPDYSQVSIASMVFYVLVSVGIGNFPAASGTKVSVGYLKSAIAWLAAVLLLALVILTVRSGGLYSRLGLTAFALAGLVAVTAVNGLASRFIAVRLKKGSIAFARVHVVTLQTHPTQFDVVWVPPPGIEVVERHFIPVSSPEFLEQCRDVRAILQRSVAKGCCDQILLAASWQDAGRISSLLREIGPLPAPVVLLADPAFVGLSQHRRIILGDDVGFELQSAPLGLSARWAKRALDVVAATALIVPLGPVMLLAILAIWLETGSPILFRQDRRGFGGVPFKILKFRSMTVTENGADIPQAQRQDPRITRVGHFLRRTSIDELPQLFNVLNGEMSLVGPRPHAMAHDDYYDRFIEHYAFRHHVKPGITGWAQVNGLRGATETSELMRSRIEHDLWYINHWSIWLDAKIIFLTALKVFRDDNAY</sequence>
<evidence type="ECO:0000259" key="9">
    <source>
        <dbReference type="Pfam" id="PF02397"/>
    </source>
</evidence>
<feature type="transmembrane region" description="Helical" evidence="8">
    <location>
        <begin position="131"/>
        <end position="154"/>
    </location>
</feature>
<comment type="caution">
    <text evidence="10">The sequence shown here is derived from an EMBL/GenBank/DDBJ whole genome shotgun (WGS) entry which is preliminary data.</text>
</comment>
<dbReference type="PANTHER" id="PTHR30576">
    <property type="entry name" value="COLANIC BIOSYNTHESIS UDP-GLUCOSE LIPID CARRIER TRANSFERASE"/>
    <property type="match status" value="1"/>
</dbReference>
<evidence type="ECO:0000256" key="1">
    <source>
        <dbReference type="ARBA" id="ARBA00004141"/>
    </source>
</evidence>
<dbReference type="EMBL" id="QDFR01000013">
    <property type="protein sequence ID" value="PVE50142.1"/>
    <property type="molecule type" value="Genomic_DNA"/>
</dbReference>
<dbReference type="GO" id="GO:0009242">
    <property type="term" value="P:colanic acid biosynthetic process"/>
    <property type="evidence" value="ECO:0007669"/>
    <property type="project" value="TreeGrafter"/>
</dbReference>
<keyword evidence="6 8" id="KW-0472">Membrane</keyword>
<keyword evidence="4 8" id="KW-0812">Transmembrane</keyword>
<gene>
    <name evidence="10" type="ORF">DC430_22395</name>
</gene>
<feature type="transmembrane region" description="Helical" evidence="8">
    <location>
        <begin position="303"/>
        <end position="326"/>
    </location>
</feature>
<evidence type="ECO:0000256" key="6">
    <source>
        <dbReference type="ARBA" id="ARBA00023136"/>
    </source>
</evidence>
<dbReference type="GO" id="GO:0016020">
    <property type="term" value="C:membrane"/>
    <property type="evidence" value="ECO:0007669"/>
    <property type="project" value="UniProtKB-SubCell"/>
</dbReference>
<feature type="transmembrane region" description="Helical" evidence="8">
    <location>
        <begin position="41"/>
        <end position="62"/>
    </location>
</feature>
<dbReference type="RefSeq" id="WP_111850923.1">
    <property type="nucleotide sequence ID" value="NZ_QDFR01000013.1"/>
</dbReference>
<dbReference type="InterPro" id="IPR017475">
    <property type="entry name" value="EPS_sugar_tfrase"/>
</dbReference>
<dbReference type="GO" id="GO:0089702">
    <property type="term" value="F:undecaprenyl-phosphate glucose phosphotransferase activity"/>
    <property type="evidence" value="ECO:0007669"/>
    <property type="project" value="TreeGrafter"/>
</dbReference>
<name>A0AA92H7G8_RHIRH</name>
<dbReference type="Pfam" id="PF02397">
    <property type="entry name" value="Bac_transf"/>
    <property type="match status" value="1"/>
</dbReference>
<dbReference type="GeneID" id="301040957"/>
<organism evidence="10 11">
    <name type="scientific">Rhizobium rhizogenes</name>
    <name type="common">Agrobacterium rhizogenes</name>
    <dbReference type="NCBI Taxonomy" id="359"/>
    <lineage>
        <taxon>Bacteria</taxon>
        <taxon>Pseudomonadati</taxon>
        <taxon>Pseudomonadota</taxon>
        <taxon>Alphaproteobacteria</taxon>
        <taxon>Hyphomicrobiales</taxon>
        <taxon>Rhizobiaceae</taxon>
        <taxon>Rhizobium/Agrobacterium group</taxon>
        <taxon>Rhizobium</taxon>
    </lineage>
</organism>
<proteinExistence type="inferred from homology"/>
<keyword evidence="7" id="KW-0270">Exopolysaccharide synthesis</keyword>
<dbReference type="InterPro" id="IPR003362">
    <property type="entry name" value="Bact_transf"/>
</dbReference>
<feature type="transmembrane region" description="Helical" evidence="8">
    <location>
        <begin position="74"/>
        <end position="92"/>
    </location>
</feature>
<evidence type="ECO:0000313" key="10">
    <source>
        <dbReference type="EMBL" id="PVE50142.1"/>
    </source>
</evidence>